<accession>A0A931NGB7</accession>
<sequence>MRTVVLKRAELLYWLAPLSLVAMPVWAQEVNSTGAGGSRLQMQLGASLLVSDQLARSEKQSAKDRGALLMVSPGVVWRSNRGAVQGAVDYSLNTIKKIKTDTDMRQIQHQLKASVRASLLPEHLSLDVNGNIGQQALSAFATQSVGSQPAAGANRSEVGSLSVTPQMRVRLAGVAQLQLRHTQSVQRVRGTLAGDVNGRITALTLSPVRDRVLNWSFDLSDQRSTPRLGRSTRTELALIGLNWRPDVDWRLGARAGQERSNLLEGLTRTADTYGGSANWQPSARTAVAFNWDRRLAADQYSLSANHRLPRSTLGLSYNRSVNLPGSYLLGEAQTRYDQLFALYASREPDAARRDLLVRQELARLGLGVDAPVSAGFLSSSSSLSHALQFNWAWALQRSVFTFGLSQRRTERLGSAPVATQDDLAISSMVKQQGINLAWTYRLAPTQSLTAQWVRQHNQGERASLDSTLDSANLMWTLQLGLQTQFSASYRHSRFEATQRPYDENALMLTLTQQF</sequence>
<dbReference type="NCBIfam" id="TIGR03016">
    <property type="entry name" value="pepcterm_hypo_1"/>
    <property type="match status" value="1"/>
</dbReference>
<evidence type="ECO:0000313" key="1">
    <source>
        <dbReference type="EMBL" id="MBH9576528.1"/>
    </source>
</evidence>
<gene>
    <name evidence="1" type="ORF">I7X39_06395</name>
</gene>
<dbReference type="InterPro" id="IPR017467">
    <property type="entry name" value="CHP03016_PEP-CTERM"/>
</dbReference>
<comment type="caution">
    <text evidence="1">The sequence shown here is derived from an EMBL/GenBank/DDBJ whole genome shotgun (WGS) entry which is preliminary data.</text>
</comment>
<dbReference type="AlphaFoldDB" id="A0A931NGB7"/>
<proteinExistence type="predicted"/>
<dbReference type="EMBL" id="JAEDAK010000003">
    <property type="protein sequence ID" value="MBH9576528.1"/>
    <property type="molecule type" value="Genomic_DNA"/>
</dbReference>
<reference evidence="1" key="1">
    <citation type="submission" date="2020-12" db="EMBL/GenBank/DDBJ databases">
        <title>The genome sequence of Inhella sp. 1Y17.</title>
        <authorList>
            <person name="Liu Y."/>
        </authorList>
    </citation>
    <scope>NUCLEOTIDE SEQUENCE</scope>
    <source>
        <strain evidence="1">1Y17</strain>
    </source>
</reference>
<dbReference type="Proteomes" id="UP000613266">
    <property type="component" value="Unassembled WGS sequence"/>
</dbReference>
<keyword evidence="2" id="KW-1185">Reference proteome</keyword>
<organism evidence="1 2">
    <name type="scientific">Inhella proteolytica</name>
    <dbReference type="NCBI Taxonomy" id="2795029"/>
    <lineage>
        <taxon>Bacteria</taxon>
        <taxon>Pseudomonadati</taxon>
        <taxon>Pseudomonadota</taxon>
        <taxon>Betaproteobacteria</taxon>
        <taxon>Burkholderiales</taxon>
        <taxon>Sphaerotilaceae</taxon>
        <taxon>Inhella</taxon>
    </lineage>
</organism>
<name>A0A931NGB7_9BURK</name>
<evidence type="ECO:0000313" key="2">
    <source>
        <dbReference type="Proteomes" id="UP000613266"/>
    </source>
</evidence>
<dbReference type="RefSeq" id="WP_198110138.1">
    <property type="nucleotide sequence ID" value="NZ_JAEDAK010000003.1"/>
</dbReference>
<protein>
    <submittedName>
        <fullName evidence="1">TIGR03016 family PEP-CTERM system-associated outer membrane protein</fullName>
    </submittedName>
</protein>